<evidence type="ECO:0008006" key="4">
    <source>
        <dbReference type="Google" id="ProtNLM"/>
    </source>
</evidence>
<dbReference type="EMBL" id="BARJ01000012">
    <property type="protein sequence ID" value="GEM18114.1"/>
    <property type="molecule type" value="Genomic_DNA"/>
</dbReference>
<evidence type="ECO:0000313" key="2">
    <source>
        <dbReference type="EMBL" id="GEM18114.1"/>
    </source>
</evidence>
<dbReference type="Proteomes" id="UP000484858">
    <property type="component" value="Unassembled WGS sequence"/>
</dbReference>
<comment type="caution">
    <text evidence="2">The sequence shown here is derived from an EMBL/GenBank/DDBJ whole genome shotgun (WGS) entry which is preliminary data.</text>
</comment>
<name>A0A829X1X1_GLUOY</name>
<dbReference type="AlphaFoldDB" id="A0A829X1X1"/>
<feature type="compositionally biased region" description="Gly residues" evidence="1">
    <location>
        <begin position="39"/>
        <end position="48"/>
    </location>
</feature>
<proteinExistence type="predicted"/>
<gene>
    <name evidence="2" type="ORF">NBRC3293_2611</name>
</gene>
<protein>
    <recommendedName>
        <fullName evidence="4">Lipoprotein</fullName>
    </recommendedName>
</protein>
<evidence type="ECO:0000256" key="1">
    <source>
        <dbReference type="SAM" id="MobiDB-lite"/>
    </source>
</evidence>
<feature type="region of interest" description="Disordered" evidence="1">
    <location>
        <begin position="20"/>
        <end position="48"/>
    </location>
</feature>
<dbReference type="PROSITE" id="PS51257">
    <property type="entry name" value="PROKAR_LIPOPROTEIN"/>
    <property type="match status" value="1"/>
</dbReference>
<reference evidence="2 3" key="1">
    <citation type="submission" date="2013-04" db="EMBL/GenBank/DDBJ databases">
        <title>Gluconobacter oxydans NBRC 3293 whole genome sequence.</title>
        <authorList>
            <person name="Matsutani M."/>
            <person name="Yakushi T."/>
            <person name="Matsushita K."/>
        </authorList>
    </citation>
    <scope>NUCLEOTIDE SEQUENCE [LARGE SCALE GENOMIC DNA]</scope>
    <source>
        <strain evidence="2 3">NBRC 3293</strain>
    </source>
</reference>
<evidence type="ECO:0000313" key="3">
    <source>
        <dbReference type="Proteomes" id="UP000484858"/>
    </source>
</evidence>
<organism evidence="2 3">
    <name type="scientific">Gluconobacter oxydans NBRC 3293</name>
    <dbReference type="NCBI Taxonomy" id="1315969"/>
    <lineage>
        <taxon>Bacteria</taxon>
        <taxon>Pseudomonadati</taxon>
        <taxon>Pseudomonadota</taxon>
        <taxon>Alphaproteobacteria</taxon>
        <taxon>Acetobacterales</taxon>
        <taxon>Acetobacteraceae</taxon>
        <taxon>Gluconobacter</taxon>
    </lineage>
</organism>
<accession>A0A829X1X1</accession>
<sequence length="48" mass="4971">MFRVLIVTLFLGLSACTHDPEDGSAPVSRHHPSSHGAYAGAGGGWSGY</sequence>